<feature type="transmembrane region" description="Helical" evidence="8">
    <location>
        <begin position="384"/>
        <end position="402"/>
    </location>
</feature>
<keyword evidence="7 8" id="KW-0472">Membrane</keyword>
<feature type="transmembrane region" description="Helical" evidence="8">
    <location>
        <begin position="239"/>
        <end position="259"/>
    </location>
</feature>
<comment type="subcellular location">
    <subcellularLocation>
        <location evidence="1">Cell membrane</location>
        <topology evidence="1">Multi-pass membrane protein</topology>
    </subcellularLocation>
</comment>
<accession>A0A833HRK6</accession>
<keyword evidence="4" id="KW-1003">Cell membrane</keyword>
<dbReference type="PANTHER" id="PTHR42810">
    <property type="entry name" value="PURINE PERMEASE C1399.01C-RELATED"/>
    <property type="match status" value="1"/>
</dbReference>
<evidence type="ECO:0000313" key="9">
    <source>
        <dbReference type="EMBL" id="KAB3533226.1"/>
    </source>
</evidence>
<evidence type="ECO:0000256" key="6">
    <source>
        <dbReference type="ARBA" id="ARBA00022989"/>
    </source>
</evidence>
<feature type="transmembrane region" description="Helical" evidence="8">
    <location>
        <begin position="63"/>
        <end position="82"/>
    </location>
</feature>
<dbReference type="RefSeq" id="WP_151864552.1">
    <property type="nucleotide sequence ID" value="NZ_WBZB01000004.1"/>
</dbReference>
<feature type="transmembrane region" description="Helical" evidence="8">
    <location>
        <begin position="199"/>
        <end position="219"/>
    </location>
</feature>
<evidence type="ECO:0000256" key="2">
    <source>
        <dbReference type="ARBA" id="ARBA00008821"/>
    </source>
</evidence>
<reference evidence="9 10" key="1">
    <citation type="submission" date="2019-10" db="EMBL/GenBank/DDBJ databases">
        <title>Alkaliphilus serpentinus sp. nov. and Alkaliphilus pronyensis sp. nov., two novel anaerobic alkaliphilic species isolated from the serpentinized-hosted hydrothermal field of the Prony Bay (New Caledonia).</title>
        <authorList>
            <person name="Postec A."/>
        </authorList>
    </citation>
    <scope>NUCLEOTIDE SEQUENCE [LARGE SCALE GENOMIC DNA]</scope>
    <source>
        <strain evidence="9 10">LacT</strain>
    </source>
</reference>
<evidence type="ECO:0000313" key="10">
    <source>
        <dbReference type="Proteomes" id="UP000465601"/>
    </source>
</evidence>
<dbReference type="OrthoDB" id="9805749at2"/>
<comment type="similarity">
    <text evidence="2">Belongs to the nucleobase:cation symporter-2 (NCS2) (TC 2.A.40) family.</text>
</comment>
<feature type="transmembrane region" description="Helical" evidence="8">
    <location>
        <begin position="140"/>
        <end position="161"/>
    </location>
</feature>
<dbReference type="InterPro" id="IPR017588">
    <property type="entry name" value="UacT-like"/>
</dbReference>
<evidence type="ECO:0000256" key="7">
    <source>
        <dbReference type="ARBA" id="ARBA00023136"/>
    </source>
</evidence>
<dbReference type="Proteomes" id="UP000465601">
    <property type="component" value="Unassembled WGS sequence"/>
</dbReference>
<dbReference type="EMBL" id="WBZB01000004">
    <property type="protein sequence ID" value="KAB3533226.1"/>
    <property type="molecule type" value="Genomic_DNA"/>
</dbReference>
<keyword evidence="10" id="KW-1185">Reference proteome</keyword>
<protein>
    <submittedName>
        <fullName evidence="9">Purine permease</fullName>
    </submittedName>
</protein>
<proteinExistence type="inferred from homology"/>
<evidence type="ECO:0000256" key="1">
    <source>
        <dbReference type="ARBA" id="ARBA00004651"/>
    </source>
</evidence>
<comment type="caution">
    <text evidence="9">The sequence shown here is derived from an EMBL/GenBank/DDBJ whole genome shotgun (WGS) entry which is preliminary data.</text>
</comment>
<dbReference type="GO" id="GO:0042907">
    <property type="term" value="F:xanthine transmembrane transporter activity"/>
    <property type="evidence" value="ECO:0007669"/>
    <property type="project" value="TreeGrafter"/>
</dbReference>
<evidence type="ECO:0000256" key="3">
    <source>
        <dbReference type="ARBA" id="ARBA00022448"/>
    </source>
</evidence>
<feature type="transmembrane region" description="Helical" evidence="8">
    <location>
        <begin position="113"/>
        <end position="133"/>
    </location>
</feature>
<feature type="transmembrane region" description="Helical" evidence="8">
    <location>
        <begin position="326"/>
        <end position="348"/>
    </location>
</feature>
<keyword evidence="3" id="KW-0813">Transport</keyword>
<feature type="transmembrane region" description="Helical" evidence="8">
    <location>
        <begin position="414"/>
        <end position="435"/>
    </location>
</feature>
<dbReference type="NCBIfam" id="TIGR03173">
    <property type="entry name" value="pbuX"/>
    <property type="match status" value="1"/>
</dbReference>
<dbReference type="PANTHER" id="PTHR42810:SF2">
    <property type="entry name" value="PURINE PERMEASE C1399.01C-RELATED"/>
    <property type="match status" value="1"/>
</dbReference>
<evidence type="ECO:0000256" key="5">
    <source>
        <dbReference type="ARBA" id="ARBA00022692"/>
    </source>
</evidence>
<feature type="transmembrane region" description="Helical" evidence="8">
    <location>
        <begin position="354"/>
        <end position="375"/>
    </location>
</feature>
<dbReference type="InterPro" id="IPR006043">
    <property type="entry name" value="NCS2"/>
</dbReference>
<gene>
    <name evidence="9" type="ORF">F8153_01375</name>
</gene>
<dbReference type="PROSITE" id="PS01116">
    <property type="entry name" value="XANTH_URACIL_PERMASE"/>
    <property type="match status" value="1"/>
</dbReference>
<feature type="transmembrane region" description="Helical" evidence="8">
    <location>
        <begin position="89"/>
        <end position="107"/>
    </location>
</feature>
<feature type="transmembrane region" description="Helical" evidence="8">
    <location>
        <begin position="173"/>
        <end position="192"/>
    </location>
</feature>
<dbReference type="NCBIfam" id="NF037981">
    <property type="entry name" value="NCS2_1"/>
    <property type="match status" value="1"/>
</dbReference>
<organism evidence="9 10">
    <name type="scientific">Alkaliphilus serpentinus</name>
    <dbReference type="NCBI Taxonomy" id="1482731"/>
    <lineage>
        <taxon>Bacteria</taxon>
        <taxon>Bacillati</taxon>
        <taxon>Bacillota</taxon>
        <taxon>Clostridia</taxon>
        <taxon>Peptostreptococcales</taxon>
        <taxon>Natronincolaceae</taxon>
        <taxon>Alkaliphilus</taxon>
    </lineage>
</organism>
<dbReference type="NCBIfam" id="TIGR00801">
    <property type="entry name" value="ncs2"/>
    <property type="match status" value="1"/>
</dbReference>
<dbReference type="AlphaFoldDB" id="A0A833HRK6"/>
<sequence>MKIEKKIRKTNDTSVYELDGKPPLREAIPLGMQHILAMFVGNVTVPIIIAGLLGFDVAQKTMLIQYAMFVAGIVTMIQLYPIGRIGAKLPIVMGTSFGFLPTCIAIGKSFGLAGILGAQFVGGFFCGILGLFLKPLRKFFPPLVTGTVLLTIGLSLLPTGITAMAGGAGAADFGSFTNLFIAFVVLITVVYFRQFTKGFSSMAAILIGIIVGYIVALAFGKVSFDAVAQAGWFSLPKPLVFGMTFHWEAIAAMLIMYIVTTVETVGDISGITMGGAGREATDRELSGGIISNGLGSSFAAIFGALPNTSYSQNVGLISLTGVMSRFVVALGASFLIIAGLFPKLGALVTTIPQSVLGGATIVMFSMIAVTGIALISKSELNQRNLLTVGLALALGLGVTSVPNALQHFPESVRLIFGGSGIVIACIVALVLNIILPQELGKSLFGKHEQQEGAKANN</sequence>
<name>A0A833HRK6_9FIRM</name>
<dbReference type="GO" id="GO:0005886">
    <property type="term" value="C:plasma membrane"/>
    <property type="evidence" value="ECO:0007669"/>
    <property type="project" value="UniProtKB-SubCell"/>
</dbReference>
<keyword evidence="6 8" id="KW-1133">Transmembrane helix</keyword>
<evidence type="ECO:0000256" key="8">
    <source>
        <dbReference type="SAM" id="Phobius"/>
    </source>
</evidence>
<dbReference type="Pfam" id="PF00860">
    <property type="entry name" value="Xan_ur_permease"/>
    <property type="match status" value="1"/>
</dbReference>
<keyword evidence="5 8" id="KW-0812">Transmembrane</keyword>
<dbReference type="InterPro" id="IPR006042">
    <property type="entry name" value="Xan_ur_permease"/>
</dbReference>
<feature type="transmembrane region" description="Helical" evidence="8">
    <location>
        <begin position="35"/>
        <end position="57"/>
    </location>
</feature>
<evidence type="ECO:0000256" key="4">
    <source>
        <dbReference type="ARBA" id="ARBA00022475"/>
    </source>
</evidence>